<dbReference type="OrthoDB" id="3183856at2"/>
<dbReference type="eggNOG" id="ENOG5031S98">
    <property type="taxonomic scope" value="Bacteria"/>
</dbReference>
<accession>F2N6X5</accession>
<dbReference type="AlphaFoldDB" id="F2N6X5"/>
<dbReference type="EMBL" id="CP002628">
    <property type="protein sequence ID" value="AEB06174.1"/>
    <property type="molecule type" value="Genomic_DNA"/>
</dbReference>
<dbReference type="RefSeq" id="WP_013707917.1">
    <property type="nucleotide sequence ID" value="NC_015389.1"/>
</dbReference>
<keyword evidence="4" id="KW-1185">Reference proteome</keyword>
<dbReference type="KEGG" id="cgo:Corgl_0045"/>
<reference evidence="4" key="1">
    <citation type="journal article" date="2013" name="Stand. Genomic Sci.">
        <title>Complete genome sequence of Coriobacterium glomerans type strain (PW2(T)) from the midgut of Pyrrhocoris apterus L. (red soldier bug).</title>
        <authorList>
            <person name="Stackebrandt E."/>
            <person name="Zeytun A."/>
            <person name="Lapidus A."/>
            <person name="Nolan M."/>
            <person name="Lucas S."/>
            <person name="Hammon N."/>
            <person name="Deshpande S."/>
            <person name="Cheng J.F."/>
            <person name="Tapia R."/>
            <person name="Goodwin L.A."/>
            <person name="Pitluck S."/>
            <person name="Liolios K."/>
            <person name="Pagani I."/>
            <person name="Ivanova N."/>
            <person name="Mavromatis K."/>
            <person name="Mikhailova N."/>
            <person name="Huntemann M."/>
            <person name="Pati A."/>
            <person name="Chen A."/>
            <person name="Palaniappan K."/>
            <person name="Chang Y.J."/>
            <person name="Land M."/>
            <person name="Hauser L."/>
            <person name="Rohde M."/>
            <person name="Pukall R."/>
            <person name="Goker M."/>
            <person name="Detter J.C."/>
            <person name="Woyke T."/>
            <person name="Bristow J."/>
            <person name="Eisen J.A."/>
            <person name="Markowitz V."/>
            <person name="Hugenholtz P."/>
            <person name="Kyrpides N.C."/>
            <person name="Klenk H.P."/>
        </authorList>
    </citation>
    <scope>NUCLEOTIDE SEQUENCE</scope>
    <source>
        <strain evidence="4">ATCC 49209 / DSM 20642 / JCM 10262 / PW2</strain>
    </source>
</reference>
<evidence type="ECO:0000313" key="4">
    <source>
        <dbReference type="Proteomes" id="UP000006851"/>
    </source>
</evidence>
<evidence type="ECO:0000313" key="3">
    <source>
        <dbReference type="EMBL" id="AEB06174.1"/>
    </source>
</evidence>
<name>F2N6X5_CORGP</name>
<keyword evidence="2" id="KW-0472">Membrane</keyword>
<gene>
    <name evidence="3" type="ordered locus">Corgl_0045</name>
</gene>
<evidence type="ECO:0000256" key="1">
    <source>
        <dbReference type="SAM" id="MobiDB-lite"/>
    </source>
</evidence>
<dbReference type="Proteomes" id="UP000006851">
    <property type="component" value="Chromosome"/>
</dbReference>
<evidence type="ECO:0000256" key="2">
    <source>
        <dbReference type="SAM" id="Phobius"/>
    </source>
</evidence>
<organism evidence="3 4">
    <name type="scientific">Coriobacterium glomerans (strain ATCC 49209 / DSM 20642 / JCM 10262 / PW2)</name>
    <dbReference type="NCBI Taxonomy" id="700015"/>
    <lineage>
        <taxon>Bacteria</taxon>
        <taxon>Bacillati</taxon>
        <taxon>Actinomycetota</taxon>
        <taxon>Coriobacteriia</taxon>
        <taxon>Coriobacteriales</taxon>
        <taxon>Coriobacteriaceae</taxon>
        <taxon>Coriobacterium</taxon>
    </lineage>
</organism>
<feature type="region of interest" description="Disordered" evidence="1">
    <location>
        <begin position="1"/>
        <end position="104"/>
    </location>
</feature>
<sequence>MDNQRTARSTPPHGDPETHSGGIAGSPGDVKSYGSDPPPSDARAFRPNRRHITQEPIFDSGAPPCDRRRAQDELGSPHRHMGVATADPQYLPSTSSTAMRDRPSEIPQAVQNAERRKVIHSDRYLQTPKAGRAIFTSREERAKRTMRRFFGVLILAAVILGLIWYFSIR</sequence>
<dbReference type="HOGENOM" id="CLU_1575838_0_0_11"/>
<feature type="compositionally biased region" description="Basic and acidic residues" evidence="1">
    <location>
        <begin position="65"/>
        <end position="76"/>
    </location>
</feature>
<feature type="transmembrane region" description="Helical" evidence="2">
    <location>
        <begin position="149"/>
        <end position="168"/>
    </location>
</feature>
<keyword evidence="2" id="KW-0812">Transmembrane</keyword>
<keyword evidence="2" id="KW-1133">Transmembrane helix</keyword>
<protein>
    <submittedName>
        <fullName evidence="3">Uncharacterized protein</fullName>
    </submittedName>
</protein>
<proteinExistence type="predicted"/>